<evidence type="ECO:0000256" key="8">
    <source>
        <dbReference type="SAM" id="SignalP"/>
    </source>
</evidence>
<dbReference type="Proteomes" id="UP000007799">
    <property type="component" value="Unassembled WGS sequence"/>
</dbReference>
<dbReference type="FunCoup" id="F2UB70">
    <property type="interactions" value="1336"/>
</dbReference>
<dbReference type="GeneID" id="16074221"/>
<gene>
    <name evidence="9" type="ORF">PTSG_05775</name>
</gene>
<reference evidence="9" key="1">
    <citation type="submission" date="2009-08" db="EMBL/GenBank/DDBJ databases">
        <title>Annotation of Salpingoeca rosetta.</title>
        <authorList>
            <consortium name="The Broad Institute Genome Sequencing Platform"/>
            <person name="Russ C."/>
            <person name="Cuomo C."/>
            <person name="Burger G."/>
            <person name="Gray M.W."/>
            <person name="Holland P.W.H."/>
            <person name="King N."/>
            <person name="Lang F.B.F."/>
            <person name="Roger A.J."/>
            <person name="Ruiz-Trillo I."/>
            <person name="Young S.K."/>
            <person name="Zeng Q."/>
            <person name="Gargeya S."/>
            <person name="Alvarado L."/>
            <person name="Berlin A."/>
            <person name="Chapman S.B."/>
            <person name="Chen Z."/>
            <person name="Freedman E."/>
            <person name="Gellesch M."/>
            <person name="Goldberg J."/>
            <person name="Griggs A."/>
            <person name="Gujja S."/>
            <person name="Heilman E."/>
            <person name="Heiman D."/>
            <person name="Howarth C."/>
            <person name="Mehta T."/>
            <person name="Neiman D."/>
            <person name="Pearson M."/>
            <person name="Roberts A."/>
            <person name="Saif S."/>
            <person name="Shea T."/>
            <person name="Shenoy N."/>
            <person name="Sisk P."/>
            <person name="Stolte C."/>
            <person name="Sykes S."/>
            <person name="White J."/>
            <person name="Yandava C."/>
            <person name="Haas B."/>
            <person name="Nusbaum C."/>
            <person name="Birren B."/>
        </authorList>
    </citation>
    <scope>NUCLEOTIDE SEQUENCE [LARGE SCALE GENOMIC DNA]</scope>
    <source>
        <strain evidence="9">ATCC 50818</strain>
    </source>
</reference>
<keyword evidence="6 7" id="KW-0472">Membrane</keyword>
<dbReference type="OrthoDB" id="1926781at2759"/>
<evidence type="ECO:0000313" key="9">
    <source>
        <dbReference type="EMBL" id="EGD74083.1"/>
    </source>
</evidence>
<keyword evidence="10" id="KW-1185">Reference proteome</keyword>
<dbReference type="GO" id="GO:0005789">
    <property type="term" value="C:endoplasmic reticulum membrane"/>
    <property type="evidence" value="ECO:0007669"/>
    <property type="project" value="UniProtKB-SubCell"/>
</dbReference>
<organism evidence="10">
    <name type="scientific">Salpingoeca rosetta (strain ATCC 50818 / BSB-021)</name>
    <dbReference type="NCBI Taxonomy" id="946362"/>
    <lineage>
        <taxon>Eukaryota</taxon>
        <taxon>Choanoflagellata</taxon>
        <taxon>Craspedida</taxon>
        <taxon>Salpingoecidae</taxon>
        <taxon>Salpingoeca</taxon>
    </lineage>
</organism>
<feature type="transmembrane region" description="Helical" evidence="7">
    <location>
        <begin position="196"/>
        <end position="213"/>
    </location>
</feature>
<dbReference type="InParanoid" id="F2UB70"/>
<sequence length="260" mass="28439">MQLKWLSVLAIVALLLTRLPPSSLVSANDDDTVTGEDVGDDMDNVAVDEEAEEEESDIDDLELGPTKLVDVTAIFPDFPTLEIPAGAIVTAVVGLDNKADSPFVVSSIEGSLGAPFDYTQSFQNFTAMPIELRVDAGQQATFTYKFRPSDRFEPRDFALAVVVNLKDQSEGLFVNTAFNQTITLTDPESDVSSKAIFGYILFAAVGVLAFLYSRPKPATKPTKQAAKRVETGAGMVQEDEWLADTNVVQPRRRKRSERKN</sequence>
<evidence type="ECO:0000256" key="7">
    <source>
        <dbReference type="SAM" id="Phobius"/>
    </source>
</evidence>
<feature type="signal peptide" evidence="8">
    <location>
        <begin position="1"/>
        <end position="24"/>
    </location>
</feature>
<dbReference type="STRING" id="946362.F2UB70"/>
<dbReference type="AlphaFoldDB" id="F2UB70"/>
<accession>F2UB70</accession>
<name>F2UB70_SALR5</name>
<evidence type="ECO:0000256" key="4">
    <source>
        <dbReference type="ARBA" id="ARBA00022824"/>
    </source>
</evidence>
<dbReference type="eggNOG" id="KOG1631">
    <property type="taxonomic scope" value="Eukaryota"/>
</dbReference>
<evidence type="ECO:0000256" key="3">
    <source>
        <dbReference type="ARBA" id="ARBA00022729"/>
    </source>
</evidence>
<evidence type="ECO:0000256" key="1">
    <source>
        <dbReference type="ARBA" id="ARBA00004115"/>
    </source>
</evidence>
<protein>
    <submittedName>
        <fullName evidence="9">Uncharacterized protein</fullName>
    </submittedName>
</protein>
<evidence type="ECO:0000313" key="10">
    <source>
        <dbReference type="Proteomes" id="UP000007799"/>
    </source>
</evidence>
<keyword evidence="2 7" id="KW-0812">Transmembrane</keyword>
<dbReference type="Pfam" id="PF03896">
    <property type="entry name" value="TRAP_alpha"/>
    <property type="match status" value="1"/>
</dbReference>
<dbReference type="KEGG" id="sre:PTSG_05775"/>
<keyword evidence="4" id="KW-0256">Endoplasmic reticulum</keyword>
<proteinExistence type="predicted"/>
<keyword evidence="3 8" id="KW-0732">Signal</keyword>
<feature type="chain" id="PRO_5003288545" evidence="8">
    <location>
        <begin position="25"/>
        <end position="260"/>
    </location>
</feature>
<dbReference type="OMA" id="TFPYSFT"/>
<dbReference type="InterPro" id="IPR005595">
    <property type="entry name" value="TRAP_alpha"/>
</dbReference>
<evidence type="ECO:0000256" key="6">
    <source>
        <dbReference type="ARBA" id="ARBA00023136"/>
    </source>
</evidence>
<comment type="subcellular location">
    <subcellularLocation>
        <location evidence="1">Endoplasmic reticulum membrane</location>
        <topology evidence="1">Single-pass type I membrane protein</topology>
    </subcellularLocation>
</comment>
<dbReference type="PANTHER" id="PTHR12924:SF0">
    <property type="entry name" value="TRANSLOCON-ASSOCIATED PROTEIN SUBUNIT ALPHA"/>
    <property type="match status" value="1"/>
</dbReference>
<keyword evidence="5 7" id="KW-1133">Transmembrane helix</keyword>
<dbReference type="RefSeq" id="XP_004993645.1">
    <property type="nucleotide sequence ID" value="XM_004993588.1"/>
</dbReference>
<evidence type="ECO:0000256" key="5">
    <source>
        <dbReference type="ARBA" id="ARBA00022989"/>
    </source>
</evidence>
<dbReference type="PANTHER" id="PTHR12924">
    <property type="entry name" value="TRANSLOCON-ASSOCIATED PROTEIN, ALPHA SUBUNIT"/>
    <property type="match status" value="1"/>
</dbReference>
<evidence type="ECO:0000256" key="2">
    <source>
        <dbReference type="ARBA" id="ARBA00022692"/>
    </source>
</evidence>
<dbReference type="EMBL" id="GL832967">
    <property type="protein sequence ID" value="EGD74083.1"/>
    <property type="molecule type" value="Genomic_DNA"/>
</dbReference>